<evidence type="ECO:0000256" key="1">
    <source>
        <dbReference type="SAM" id="MobiDB-lite"/>
    </source>
</evidence>
<evidence type="ECO:0000313" key="2">
    <source>
        <dbReference type="EMBL" id="OCB88985.1"/>
    </source>
</evidence>
<comment type="caution">
    <text evidence="2">The sequence shown here is derived from an EMBL/GenBank/DDBJ whole genome shotgun (WGS) entry which is preliminary data.</text>
</comment>
<name>A0A9Q5I014_SANBA</name>
<organism evidence="2 3">
    <name type="scientific">Sanghuangporus baumii</name>
    <name type="common">Phellinus baumii</name>
    <dbReference type="NCBI Taxonomy" id="108892"/>
    <lineage>
        <taxon>Eukaryota</taxon>
        <taxon>Fungi</taxon>
        <taxon>Dikarya</taxon>
        <taxon>Basidiomycota</taxon>
        <taxon>Agaricomycotina</taxon>
        <taxon>Agaricomycetes</taxon>
        <taxon>Hymenochaetales</taxon>
        <taxon>Hymenochaetaceae</taxon>
        <taxon>Sanghuangporus</taxon>
    </lineage>
</organism>
<dbReference type="AlphaFoldDB" id="A0A9Q5I014"/>
<reference evidence="2" key="1">
    <citation type="submission" date="2016-06" db="EMBL/GenBank/DDBJ databases">
        <title>Draft Genome sequence of the fungus Inonotus baumii.</title>
        <authorList>
            <person name="Zhu H."/>
            <person name="Lin W."/>
        </authorList>
    </citation>
    <scope>NUCLEOTIDE SEQUENCE</scope>
    <source>
        <strain evidence="2">821</strain>
    </source>
</reference>
<proteinExistence type="predicted"/>
<keyword evidence="3" id="KW-1185">Reference proteome</keyword>
<feature type="compositionally biased region" description="Basic and acidic residues" evidence="1">
    <location>
        <begin position="164"/>
        <end position="175"/>
    </location>
</feature>
<accession>A0A9Q5I014</accession>
<gene>
    <name evidence="2" type="ORF">A7U60_g3792</name>
</gene>
<evidence type="ECO:0000313" key="3">
    <source>
        <dbReference type="Proteomes" id="UP000757232"/>
    </source>
</evidence>
<feature type="region of interest" description="Disordered" evidence="1">
    <location>
        <begin position="101"/>
        <end position="175"/>
    </location>
</feature>
<dbReference type="EMBL" id="LNZH02000166">
    <property type="protein sequence ID" value="OCB88985.1"/>
    <property type="molecule type" value="Genomic_DNA"/>
</dbReference>
<protein>
    <submittedName>
        <fullName evidence="2">Uncharacterized protein</fullName>
    </submittedName>
</protein>
<feature type="compositionally biased region" description="Basic and acidic residues" evidence="1">
    <location>
        <begin position="101"/>
        <end position="125"/>
    </location>
</feature>
<dbReference type="Proteomes" id="UP000757232">
    <property type="component" value="Unassembled WGS sequence"/>
</dbReference>
<sequence>MLARIALVRTFGAWGSGGELATVKVQRIQQIQTLKEQSFSSSSLPLLSYAVQEELCPFCDRCGRVRRRDEANSRRCISRSVVDIQAIEPLLRGRSPIRVFARDSRHGDSGSRGRSHASRDFEARRHGSGSRGRSLVRMTKRRRGDSGSRGRSNAHLTKRRHGSGSRDRGDSRSRA</sequence>